<keyword evidence="1" id="KW-1133">Transmembrane helix</keyword>
<keyword evidence="3" id="KW-1185">Reference proteome</keyword>
<dbReference type="Proteomes" id="UP001199296">
    <property type="component" value="Unassembled WGS sequence"/>
</dbReference>
<dbReference type="EMBL" id="JAJFAT010000010">
    <property type="protein sequence ID" value="MCC3145255.1"/>
    <property type="molecule type" value="Genomic_DNA"/>
</dbReference>
<protein>
    <submittedName>
        <fullName evidence="2">Uncharacterized protein</fullName>
    </submittedName>
</protein>
<reference evidence="2 3" key="1">
    <citation type="submission" date="2021-10" db="EMBL/GenBank/DDBJ databases">
        <authorList>
            <person name="Grouzdev D.S."/>
            <person name="Pantiukh K.S."/>
            <person name="Krutkina M.S."/>
        </authorList>
    </citation>
    <scope>NUCLEOTIDE SEQUENCE [LARGE SCALE GENOMIC DNA]</scope>
    <source>
        <strain evidence="2 3">Z-7514</strain>
    </source>
</reference>
<sequence length="65" mass="7731">MNKEELKKLRIFWLTLIFMLVVSAFAVPYLFFRDSGSFFGSFLYWIIFALLVILAAIKVTAYWRD</sequence>
<evidence type="ECO:0000313" key="3">
    <source>
        <dbReference type="Proteomes" id="UP001199296"/>
    </source>
</evidence>
<feature type="transmembrane region" description="Helical" evidence="1">
    <location>
        <begin position="12"/>
        <end position="31"/>
    </location>
</feature>
<organism evidence="2 3">
    <name type="scientific">Halanaerobium polyolivorans</name>
    <dbReference type="NCBI Taxonomy" id="2886943"/>
    <lineage>
        <taxon>Bacteria</taxon>
        <taxon>Bacillati</taxon>
        <taxon>Bacillota</taxon>
        <taxon>Clostridia</taxon>
        <taxon>Halanaerobiales</taxon>
        <taxon>Halanaerobiaceae</taxon>
        <taxon>Halanaerobium</taxon>
    </lineage>
</organism>
<accession>A0AAW4X0D1</accession>
<keyword evidence="1" id="KW-0472">Membrane</keyword>
<evidence type="ECO:0000256" key="1">
    <source>
        <dbReference type="SAM" id="Phobius"/>
    </source>
</evidence>
<gene>
    <name evidence="2" type="ORF">LJ207_07950</name>
</gene>
<name>A0AAW4X0D1_9FIRM</name>
<dbReference type="AlphaFoldDB" id="A0AAW4X0D1"/>
<proteinExistence type="predicted"/>
<dbReference type="RefSeq" id="WP_229345845.1">
    <property type="nucleotide sequence ID" value="NZ_JAJFAT010000010.1"/>
</dbReference>
<evidence type="ECO:0000313" key="2">
    <source>
        <dbReference type="EMBL" id="MCC3145255.1"/>
    </source>
</evidence>
<comment type="caution">
    <text evidence="2">The sequence shown here is derived from an EMBL/GenBank/DDBJ whole genome shotgun (WGS) entry which is preliminary data.</text>
</comment>
<keyword evidence="1" id="KW-0812">Transmembrane</keyword>
<feature type="transmembrane region" description="Helical" evidence="1">
    <location>
        <begin position="43"/>
        <end position="63"/>
    </location>
</feature>